<dbReference type="PROSITE" id="PS51918">
    <property type="entry name" value="RADICAL_SAM"/>
    <property type="match status" value="1"/>
</dbReference>
<evidence type="ECO:0000256" key="1">
    <source>
        <dbReference type="ARBA" id="ARBA00001966"/>
    </source>
</evidence>
<organism evidence="8 9">
    <name type="scientific">Fervidicoccus fontis (strain DSM 19380 / JCM 18336 / VKM B-2539 / Kam940)</name>
    <dbReference type="NCBI Taxonomy" id="1163730"/>
    <lineage>
        <taxon>Archaea</taxon>
        <taxon>Thermoproteota</taxon>
        <taxon>Thermoprotei</taxon>
        <taxon>Fervidicoccales</taxon>
        <taxon>Fervidicoccaceae</taxon>
        <taxon>Fervidicoccus</taxon>
    </lineage>
</organism>
<dbReference type="InterPro" id="IPR058240">
    <property type="entry name" value="rSAM_sf"/>
</dbReference>
<evidence type="ECO:0000259" key="7">
    <source>
        <dbReference type="PROSITE" id="PS51918"/>
    </source>
</evidence>
<dbReference type="InParanoid" id="H9ZZQ1"/>
<dbReference type="GO" id="GO:0046872">
    <property type="term" value="F:metal ion binding"/>
    <property type="evidence" value="ECO:0007669"/>
    <property type="project" value="UniProtKB-KW"/>
</dbReference>
<evidence type="ECO:0000313" key="9">
    <source>
        <dbReference type="Proteomes" id="UP000007391"/>
    </source>
</evidence>
<dbReference type="InterPro" id="IPR007197">
    <property type="entry name" value="rSAM"/>
</dbReference>
<keyword evidence="5" id="KW-0408">Iron</keyword>
<dbReference type="KEGG" id="ffo:FFONT_0217"/>
<evidence type="ECO:0000313" key="8">
    <source>
        <dbReference type="EMBL" id="AFH42208.1"/>
    </source>
</evidence>
<evidence type="ECO:0000256" key="5">
    <source>
        <dbReference type="ARBA" id="ARBA00023004"/>
    </source>
</evidence>
<dbReference type="HOGENOM" id="CLU_058377_0_0_2"/>
<name>H9ZZQ1_FERFK</name>
<sequence length="320" mass="36013">MPMPKYTFGPIISRRLGLSLGVNNIPYKTCSYSCIYCQLGRTENFSIERREFYNWKEIVNDVERTVNELNGKVDYITFVPDGEPLLDKNIGIEISEIKKRVSPKVAVITNSSLLYLEGARSDLSESDLASVKVDATREDVWRRINRPHPKLSLSSILDGIKEFSKTYRGKLITETMLVDGVNSETKSIEEVASFINSINPAKAYISIPVRPPAEQFVKSPSPDKLVEAHEIFKRILGEEKVELLNLPEPPPPSAHGSSEDWILSVTSVHPQKLEYALNALSGITNDPEGVIARLEAEGMIKTVEYAGSKFIVRWFENRKK</sequence>
<comment type="cofactor">
    <cofactor evidence="1">
        <name>[4Fe-4S] cluster</name>
        <dbReference type="ChEBI" id="CHEBI:49883"/>
    </cofactor>
</comment>
<dbReference type="CDD" id="cd01335">
    <property type="entry name" value="Radical_SAM"/>
    <property type="match status" value="1"/>
</dbReference>
<dbReference type="GO" id="GO:0003824">
    <property type="term" value="F:catalytic activity"/>
    <property type="evidence" value="ECO:0007669"/>
    <property type="project" value="InterPro"/>
</dbReference>
<dbReference type="Pfam" id="PF04055">
    <property type="entry name" value="Radical_SAM"/>
    <property type="match status" value="1"/>
</dbReference>
<dbReference type="SUPFAM" id="SSF102114">
    <property type="entry name" value="Radical SAM enzymes"/>
    <property type="match status" value="1"/>
</dbReference>
<keyword evidence="6" id="KW-0411">Iron-sulfur</keyword>
<reference evidence="9" key="1">
    <citation type="submission" date="2012-03" db="EMBL/GenBank/DDBJ databases">
        <title>Fervidicoccus fontis complete genome analysis confirms its distinct phylogenetic position and predicts its environmental function.</title>
        <authorList>
            <person name="Lebedinsky A.V."/>
            <person name="Mardanov A.V."/>
            <person name="Gumerov V.M."/>
            <person name="Beletsky A.V."/>
            <person name="Kublanov I.V."/>
            <person name="Perevalova A.A."/>
            <person name="Bonch-Osmolovskaya E.A."/>
            <person name="Ravin N.V."/>
            <person name="Skryabin K.G."/>
        </authorList>
    </citation>
    <scope>NUCLEOTIDE SEQUENCE [LARGE SCALE GENOMIC DNA]</scope>
    <source>
        <strain evidence="9">DSM 19380 / VKM B-2539 / Kam940</strain>
    </source>
</reference>
<dbReference type="GO" id="GO:0051539">
    <property type="term" value="F:4 iron, 4 sulfur cluster binding"/>
    <property type="evidence" value="ECO:0007669"/>
    <property type="project" value="UniProtKB-KW"/>
</dbReference>
<dbReference type="PANTHER" id="PTHR43787:SF11">
    <property type="entry name" value="UPF0026 PROTEIN SLR1464"/>
    <property type="match status" value="1"/>
</dbReference>
<dbReference type="PANTHER" id="PTHR43787">
    <property type="entry name" value="FEMO COFACTOR BIOSYNTHESIS PROTEIN NIFB-RELATED"/>
    <property type="match status" value="1"/>
</dbReference>
<dbReference type="STRING" id="1163730.FFONT_0217"/>
<accession>H9ZZQ1</accession>
<feature type="domain" description="Radical SAM core" evidence="7">
    <location>
        <begin position="10"/>
        <end position="239"/>
    </location>
</feature>
<evidence type="ECO:0000256" key="4">
    <source>
        <dbReference type="ARBA" id="ARBA00022723"/>
    </source>
</evidence>
<evidence type="ECO:0000256" key="3">
    <source>
        <dbReference type="ARBA" id="ARBA00022691"/>
    </source>
</evidence>
<evidence type="ECO:0000256" key="6">
    <source>
        <dbReference type="ARBA" id="ARBA00023014"/>
    </source>
</evidence>
<reference evidence="8 9" key="2">
    <citation type="journal article" date="2014" name="Extremophiles">
        <title>Analysis of the complete genome of Fervidococcus fontis confirms the distinct phylogenetic position of the order Fervidicoccales and suggests its environmental function.</title>
        <authorList>
            <person name="Lebedinsky A.V."/>
            <person name="Mardanov A.V."/>
            <person name="Kublanov I.V."/>
            <person name="Gumerov V.M."/>
            <person name="Beletsky A.V."/>
            <person name="Perevalova A.A."/>
            <person name="Bidzhieva S.Kh."/>
            <person name="Bonch-Osmolovskaya E.A."/>
            <person name="Skryabin K.G."/>
            <person name="Ravin N.V."/>
        </authorList>
    </citation>
    <scope>NUCLEOTIDE SEQUENCE [LARGE SCALE GENOMIC DNA]</scope>
    <source>
        <strain evidence="9">DSM 19380 / VKM B-2539 / Kam940</strain>
    </source>
</reference>
<dbReference type="eggNOG" id="arCOG00953">
    <property type="taxonomic scope" value="Archaea"/>
</dbReference>
<dbReference type="Proteomes" id="UP000007391">
    <property type="component" value="Chromosome"/>
</dbReference>
<keyword evidence="4" id="KW-0479">Metal-binding</keyword>
<keyword evidence="2" id="KW-0004">4Fe-4S</keyword>
<keyword evidence="3" id="KW-0949">S-adenosyl-L-methionine</keyword>
<proteinExistence type="predicted"/>
<keyword evidence="9" id="KW-1185">Reference proteome</keyword>
<dbReference type="InterPro" id="IPR040084">
    <property type="entry name" value="GTPase_Obg"/>
</dbReference>
<protein>
    <submittedName>
        <fullName evidence="8">Radical SAM domain protein</fullName>
    </submittedName>
</protein>
<dbReference type="Gene3D" id="3.20.20.70">
    <property type="entry name" value="Aldolase class I"/>
    <property type="match status" value="1"/>
</dbReference>
<dbReference type="EMBL" id="CP003423">
    <property type="protein sequence ID" value="AFH42208.1"/>
    <property type="molecule type" value="Genomic_DNA"/>
</dbReference>
<dbReference type="InterPro" id="IPR013785">
    <property type="entry name" value="Aldolase_TIM"/>
</dbReference>
<dbReference type="SFLD" id="SFLDS00029">
    <property type="entry name" value="Radical_SAM"/>
    <property type="match status" value="1"/>
</dbReference>
<dbReference type="SFLD" id="SFLDG01083">
    <property type="entry name" value="Uncharacterised_Radical_SAM_Su"/>
    <property type="match status" value="1"/>
</dbReference>
<evidence type="ECO:0000256" key="2">
    <source>
        <dbReference type="ARBA" id="ARBA00022485"/>
    </source>
</evidence>
<gene>
    <name evidence="8" type="ordered locus">FFONT_0217</name>
</gene>
<dbReference type="AlphaFoldDB" id="H9ZZQ1"/>